<keyword evidence="2" id="KW-1185">Reference proteome</keyword>
<dbReference type="EMBL" id="JBDLNV010000003">
    <property type="protein sequence ID" value="MFM1723453.1"/>
    <property type="molecule type" value="Genomic_DNA"/>
</dbReference>
<accession>A0ABW9FE84</accession>
<reference evidence="1 2" key="1">
    <citation type="submission" date="2023-11" db="EMBL/GenBank/DDBJ databases">
        <authorList>
            <person name="Val-Calvo J."/>
            <person name="Scortti M."/>
            <person name="Vazquez-Boland J."/>
        </authorList>
    </citation>
    <scope>NUCLEOTIDE SEQUENCE [LARGE SCALE GENOMIC DNA]</scope>
    <source>
        <strain evidence="1 2">PAM 2766</strain>
    </source>
</reference>
<sequence>MIAKAAKLTAKTPPAVGAGLVIAATVGLMVLLGAAPADAVAAPPGGAPVSTGAPTPG</sequence>
<protein>
    <submittedName>
        <fullName evidence="1">Uncharacterized protein</fullName>
    </submittedName>
</protein>
<dbReference type="Proteomes" id="UP001629745">
    <property type="component" value="Unassembled WGS sequence"/>
</dbReference>
<comment type="caution">
    <text evidence="1">The sequence shown here is derived from an EMBL/GenBank/DDBJ whole genome shotgun (WGS) entry which is preliminary data.</text>
</comment>
<dbReference type="RefSeq" id="WP_420164029.1">
    <property type="nucleotide sequence ID" value="NZ_JBDLNV010000003.1"/>
</dbReference>
<evidence type="ECO:0000313" key="1">
    <source>
        <dbReference type="EMBL" id="MFM1723453.1"/>
    </source>
</evidence>
<name>A0ABW9FE84_9NOCA</name>
<organism evidence="1 2">
    <name type="scientific">Rhodococcus parequi</name>
    <dbReference type="NCBI Taxonomy" id="3137122"/>
    <lineage>
        <taxon>Bacteria</taxon>
        <taxon>Bacillati</taxon>
        <taxon>Actinomycetota</taxon>
        <taxon>Actinomycetes</taxon>
        <taxon>Mycobacteriales</taxon>
        <taxon>Nocardiaceae</taxon>
        <taxon>Rhodococcus</taxon>
    </lineage>
</organism>
<proteinExistence type="predicted"/>
<gene>
    <name evidence="1" type="ORF">ABEU20_002020</name>
</gene>
<evidence type="ECO:0000313" key="2">
    <source>
        <dbReference type="Proteomes" id="UP001629745"/>
    </source>
</evidence>